<dbReference type="InterPro" id="IPR044878">
    <property type="entry name" value="UbiA_sf"/>
</dbReference>
<feature type="region of interest" description="Disordered" evidence="6">
    <location>
        <begin position="1"/>
        <end position="25"/>
    </location>
</feature>
<feature type="compositionally biased region" description="Polar residues" evidence="6">
    <location>
        <begin position="1"/>
        <end position="10"/>
    </location>
</feature>
<keyword evidence="2" id="KW-1003">Cell membrane</keyword>
<dbReference type="RefSeq" id="WP_112990650.1">
    <property type="nucleotide sequence ID" value="NZ_PTLZ01000001.1"/>
</dbReference>
<gene>
    <name evidence="8" type="ORF">EV677_0521</name>
</gene>
<dbReference type="Proteomes" id="UP000294737">
    <property type="component" value="Unassembled WGS sequence"/>
</dbReference>
<feature type="transmembrane region" description="Helical" evidence="7">
    <location>
        <begin position="285"/>
        <end position="303"/>
    </location>
</feature>
<dbReference type="SUPFAM" id="SSF56784">
    <property type="entry name" value="HAD-like"/>
    <property type="match status" value="1"/>
</dbReference>
<protein>
    <submittedName>
        <fullName evidence="8">4-hydroxybenzoate polyprenyltransferase</fullName>
    </submittedName>
</protein>
<feature type="transmembrane region" description="Helical" evidence="7">
    <location>
        <begin position="244"/>
        <end position="265"/>
    </location>
</feature>
<sequence>MSVSPGSLSHPSFAAPDSVREDESSAPTNAALPLYVDLDGTLTYTDLLFESVLLLIKRNPLYLFLCFVWLLRGRGNLKAQIARRIELDVSLLPYNEGLLAYLKQQRAAGRRLVLASASDRTLVQRVADFLDIFDAVLGSDEMTNLKSRAKLQAIMADAGTNGFAYAGNGAADLSVWASATEIIVVNASSAIVAQAQKIKTPTLIIPPRPFKLRLVIKALRLHQWAKNVLLFVPLMAAHDLSGDSWLVTLLAFIAFGMCASATYVINDLFDLASDRAHPRKQARPFAAATLTIQFGVALVLVLLPLSLWLAAAISLSFFGLMVLYVVVTLLYSARLKQVAIVDVLVLASLYTHRILAGGLVSAVVISNWLLAVSLFMFLSLALVKRCAELEFMSGDGKVSLAGRGYRTSDLSYLISMGIASGFVAVMLLALYVDSQVGGAMYPHAEILWLILPLMLFWIMRLWLKIARMEIHDDPLLFAITDRASWVVAALVACVALAASVGGMA</sequence>
<dbReference type="NCBIfam" id="NF006088">
    <property type="entry name" value="PRK08238.1"/>
    <property type="match status" value="1"/>
</dbReference>
<dbReference type="AlphaFoldDB" id="A0A4R6GGD0"/>
<evidence type="ECO:0000256" key="3">
    <source>
        <dbReference type="ARBA" id="ARBA00022692"/>
    </source>
</evidence>
<dbReference type="Gene3D" id="1.10.357.140">
    <property type="entry name" value="UbiA prenyltransferase"/>
    <property type="match status" value="1"/>
</dbReference>
<name>A0A4R6GGD0_9BURK</name>
<keyword evidence="3 7" id="KW-0812">Transmembrane</keyword>
<evidence type="ECO:0000256" key="2">
    <source>
        <dbReference type="ARBA" id="ARBA00022475"/>
    </source>
</evidence>
<feature type="transmembrane region" description="Helical" evidence="7">
    <location>
        <begin position="410"/>
        <end position="432"/>
    </location>
</feature>
<evidence type="ECO:0000256" key="7">
    <source>
        <dbReference type="SAM" id="Phobius"/>
    </source>
</evidence>
<reference evidence="8 9" key="1">
    <citation type="submission" date="2019-03" db="EMBL/GenBank/DDBJ databases">
        <title>Genomic Encyclopedia of Type Strains, Phase IV (KMG-IV): sequencing the most valuable type-strain genomes for metagenomic binning, comparative biology and taxonomic classification.</title>
        <authorList>
            <person name="Goeker M."/>
        </authorList>
    </citation>
    <scope>NUCLEOTIDE SEQUENCE [LARGE SCALE GENOMIC DNA]</scope>
    <source>
        <strain evidence="8 9">DSM 18555</strain>
    </source>
</reference>
<dbReference type="Gene3D" id="3.40.50.1000">
    <property type="entry name" value="HAD superfamily/HAD-like"/>
    <property type="match status" value="1"/>
</dbReference>
<comment type="caution">
    <text evidence="8">The sequence shown here is derived from an EMBL/GenBank/DDBJ whole genome shotgun (WGS) entry which is preliminary data.</text>
</comment>
<dbReference type="InterPro" id="IPR023214">
    <property type="entry name" value="HAD_sf"/>
</dbReference>
<dbReference type="Pfam" id="PF12710">
    <property type="entry name" value="HAD"/>
    <property type="match status" value="1"/>
</dbReference>
<keyword evidence="5 7" id="KW-0472">Membrane</keyword>
<dbReference type="Pfam" id="PF01040">
    <property type="entry name" value="UbiA"/>
    <property type="match status" value="1"/>
</dbReference>
<evidence type="ECO:0000313" key="9">
    <source>
        <dbReference type="Proteomes" id="UP000294737"/>
    </source>
</evidence>
<keyword evidence="9" id="KW-1185">Reference proteome</keyword>
<dbReference type="CDD" id="cd13963">
    <property type="entry name" value="PT_UbiA_2"/>
    <property type="match status" value="1"/>
</dbReference>
<dbReference type="InterPro" id="IPR000537">
    <property type="entry name" value="UbiA_prenyltransferase"/>
</dbReference>
<dbReference type="GO" id="GO:0016020">
    <property type="term" value="C:membrane"/>
    <property type="evidence" value="ECO:0007669"/>
    <property type="project" value="UniProtKB-SubCell"/>
</dbReference>
<dbReference type="InterPro" id="IPR036412">
    <property type="entry name" value="HAD-like_sf"/>
</dbReference>
<organism evidence="8 9">
    <name type="scientific">Herminiimonas fonticola</name>
    <dbReference type="NCBI Taxonomy" id="303380"/>
    <lineage>
        <taxon>Bacteria</taxon>
        <taxon>Pseudomonadati</taxon>
        <taxon>Pseudomonadota</taxon>
        <taxon>Betaproteobacteria</taxon>
        <taxon>Burkholderiales</taxon>
        <taxon>Oxalobacteraceae</taxon>
        <taxon>Herminiimonas</taxon>
    </lineage>
</organism>
<evidence type="ECO:0000256" key="1">
    <source>
        <dbReference type="ARBA" id="ARBA00004141"/>
    </source>
</evidence>
<keyword evidence="4 7" id="KW-1133">Transmembrane helix</keyword>
<feature type="transmembrane region" description="Helical" evidence="7">
    <location>
        <begin position="483"/>
        <end position="503"/>
    </location>
</feature>
<feature type="transmembrane region" description="Helical" evidence="7">
    <location>
        <begin position="444"/>
        <end position="463"/>
    </location>
</feature>
<comment type="subcellular location">
    <subcellularLocation>
        <location evidence="1">Membrane</location>
        <topology evidence="1">Multi-pass membrane protein</topology>
    </subcellularLocation>
</comment>
<accession>A0A4R6GGD0</accession>
<evidence type="ECO:0000313" key="8">
    <source>
        <dbReference type="EMBL" id="TDN93981.1"/>
    </source>
</evidence>
<keyword evidence="8" id="KW-0808">Transferase</keyword>
<evidence type="ECO:0000256" key="5">
    <source>
        <dbReference type="ARBA" id="ARBA00023136"/>
    </source>
</evidence>
<dbReference type="GO" id="GO:0016765">
    <property type="term" value="F:transferase activity, transferring alkyl or aryl (other than methyl) groups"/>
    <property type="evidence" value="ECO:0007669"/>
    <property type="project" value="InterPro"/>
</dbReference>
<proteinExistence type="predicted"/>
<feature type="transmembrane region" description="Helical" evidence="7">
    <location>
        <begin position="309"/>
        <end position="331"/>
    </location>
</feature>
<dbReference type="OrthoDB" id="9803632at2"/>
<evidence type="ECO:0000256" key="6">
    <source>
        <dbReference type="SAM" id="MobiDB-lite"/>
    </source>
</evidence>
<evidence type="ECO:0000256" key="4">
    <source>
        <dbReference type="ARBA" id="ARBA00022989"/>
    </source>
</evidence>
<dbReference type="EMBL" id="SNWF01000004">
    <property type="protein sequence ID" value="TDN93981.1"/>
    <property type="molecule type" value="Genomic_DNA"/>
</dbReference>
<feature type="transmembrane region" description="Helical" evidence="7">
    <location>
        <begin position="362"/>
        <end position="383"/>
    </location>
</feature>